<dbReference type="EMBL" id="BMAR01000006">
    <property type="protein sequence ID" value="GFR43865.1"/>
    <property type="molecule type" value="Genomic_DNA"/>
</dbReference>
<proteinExistence type="predicted"/>
<reference evidence="2 3" key="1">
    <citation type="journal article" date="2021" name="Sci. Rep.">
        <title>Genome sequencing of the multicellular alga Astrephomene provides insights into convergent evolution of germ-soma differentiation.</title>
        <authorList>
            <person name="Yamashita S."/>
            <person name="Yamamoto K."/>
            <person name="Matsuzaki R."/>
            <person name="Suzuki S."/>
            <person name="Yamaguchi H."/>
            <person name="Hirooka S."/>
            <person name="Minakuchi Y."/>
            <person name="Miyagishima S."/>
            <person name="Kawachi M."/>
            <person name="Toyoda A."/>
            <person name="Nozaki H."/>
        </authorList>
    </citation>
    <scope>NUCLEOTIDE SEQUENCE [LARGE SCALE GENOMIC DNA]</scope>
    <source>
        <strain evidence="2 3">NIES-4017</strain>
    </source>
</reference>
<evidence type="ECO:0000256" key="1">
    <source>
        <dbReference type="SAM" id="MobiDB-lite"/>
    </source>
</evidence>
<name>A0AAD3HKM8_9CHLO</name>
<protein>
    <submittedName>
        <fullName evidence="2">Uncharacterized protein</fullName>
    </submittedName>
</protein>
<dbReference type="InterPro" id="IPR011047">
    <property type="entry name" value="Quinoprotein_ADH-like_sf"/>
</dbReference>
<dbReference type="Gene3D" id="2.130.10.10">
    <property type="entry name" value="YVTN repeat-like/Quinoprotein amine dehydrogenase"/>
    <property type="match status" value="1"/>
</dbReference>
<feature type="region of interest" description="Disordered" evidence="1">
    <location>
        <begin position="192"/>
        <end position="214"/>
    </location>
</feature>
<evidence type="ECO:0000313" key="3">
    <source>
        <dbReference type="Proteomes" id="UP001054857"/>
    </source>
</evidence>
<dbReference type="Proteomes" id="UP001054857">
    <property type="component" value="Unassembled WGS sequence"/>
</dbReference>
<dbReference type="AlphaFoldDB" id="A0AAD3HKM8"/>
<gene>
    <name evidence="2" type="ORF">Agub_g4994</name>
</gene>
<accession>A0AAD3HKM8</accession>
<dbReference type="SUPFAM" id="SSF50998">
    <property type="entry name" value="Quinoprotein alcohol dehydrogenase-like"/>
    <property type="match status" value="1"/>
</dbReference>
<sequence length="340" mass="34556">VRQDQQLHASGMLAGDGSHSTQRSLSALLACSHDGDVACLDAATGVPYWHVRLPARAEAGMAIAWGRPAAVTASEGEAAGSTSAAAGTSFTTGPHQLAVPQPYVVVACGDERLYSLDLGSGAVCGDAVDCGGEFKCPPVVDPWVGAVWATGHGRHVTVMRPPSQVLARFNIGAPMSTPVIFATMPSASPLNFPATPAAGPFSHQPQAQPQPQPQLDTQHQAGLALVTALDGSTHGLRVGWQGGLDPMPAELHLEWLWAVRGPAPLFSAPLLIALPPTWQSGTEEAAGAHEDAEAHGGVGFGSGSTTAGEGVLAAVVGHVDGSVRALRLGSGGGDGGMQPR</sequence>
<feature type="region of interest" description="Disordered" evidence="1">
    <location>
        <begin position="282"/>
        <end position="302"/>
    </location>
</feature>
<feature type="non-terminal residue" evidence="2">
    <location>
        <position position="1"/>
    </location>
</feature>
<dbReference type="PANTHER" id="PTHR44394:SF1">
    <property type="entry name" value="BETA-ALANINE-ACTIVATING ENZYME"/>
    <property type="match status" value="1"/>
</dbReference>
<dbReference type="PANTHER" id="PTHR44394">
    <property type="entry name" value="BETA-ALANINE-ACTIVATING ENZYME"/>
    <property type="match status" value="1"/>
</dbReference>
<dbReference type="GO" id="GO:0043041">
    <property type="term" value="P:amino acid activation for nonribosomal peptide biosynthetic process"/>
    <property type="evidence" value="ECO:0007669"/>
    <property type="project" value="TreeGrafter"/>
</dbReference>
<comment type="caution">
    <text evidence="2">The sequence shown here is derived from an EMBL/GenBank/DDBJ whole genome shotgun (WGS) entry which is preliminary data.</text>
</comment>
<dbReference type="InterPro" id="IPR052091">
    <property type="entry name" value="Beta-ala_Activ/Resist"/>
</dbReference>
<organism evidence="2 3">
    <name type="scientific">Astrephomene gubernaculifera</name>
    <dbReference type="NCBI Taxonomy" id="47775"/>
    <lineage>
        <taxon>Eukaryota</taxon>
        <taxon>Viridiplantae</taxon>
        <taxon>Chlorophyta</taxon>
        <taxon>core chlorophytes</taxon>
        <taxon>Chlorophyceae</taxon>
        <taxon>CS clade</taxon>
        <taxon>Chlamydomonadales</taxon>
        <taxon>Astrephomenaceae</taxon>
        <taxon>Astrephomene</taxon>
    </lineage>
</organism>
<dbReference type="InterPro" id="IPR015943">
    <property type="entry name" value="WD40/YVTN_repeat-like_dom_sf"/>
</dbReference>
<feature type="non-terminal residue" evidence="2">
    <location>
        <position position="340"/>
    </location>
</feature>
<evidence type="ECO:0000313" key="2">
    <source>
        <dbReference type="EMBL" id="GFR43865.1"/>
    </source>
</evidence>
<keyword evidence="3" id="KW-1185">Reference proteome</keyword>